<keyword evidence="1" id="KW-0812">Transmembrane</keyword>
<dbReference type="EMBL" id="BOPG01000067">
    <property type="protein sequence ID" value="GIJ61567.1"/>
    <property type="molecule type" value="Genomic_DNA"/>
</dbReference>
<feature type="transmembrane region" description="Helical" evidence="1">
    <location>
        <begin position="199"/>
        <end position="218"/>
    </location>
</feature>
<dbReference type="GO" id="GO:0016780">
    <property type="term" value="F:phosphotransferase activity, for other substituted phosphate groups"/>
    <property type="evidence" value="ECO:0007669"/>
    <property type="project" value="InterPro"/>
</dbReference>
<accession>A0A8J3ZES3</accession>
<evidence type="ECO:0000256" key="1">
    <source>
        <dbReference type="SAM" id="Phobius"/>
    </source>
</evidence>
<dbReference type="Gene3D" id="1.20.120.1760">
    <property type="match status" value="1"/>
</dbReference>
<dbReference type="Pfam" id="PF01066">
    <property type="entry name" value="CDP-OH_P_transf"/>
    <property type="match status" value="1"/>
</dbReference>
<dbReference type="Proteomes" id="UP000612585">
    <property type="component" value="Unassembled WGS sequence"/>
</dbReference>
<protein>
    <submittedName>
        <fullName evidence="2">CDP-diacylglycerol--glycerol-3-phosphate 3-phosphatidyltransferase</fullName>
    </submittedName>
</protein>
<dbReference type="InterPro" id="IPR043130">
    <property type="entry name" value="CDP-OH_PTrfase_TM_dom"/>
</dbReference>
<evidence type="ECO:0000313" key="3">
    <source>
        <dbReference type="Proteomes" id="UP000612585"/>
    </source>
</evidence>
<keyword evidence="1" id="KW-1133">Transmembrane helix</keyword>
<dbReference type="AlphaFoldDB" id="A0A8J3ZES3"/>
<feature type="transmembrane region" description="Helical" evidence="1">
    <location>
        <begin position="50"/>
        <end position="69"/>
    </location>
</feature>
<dbReference type="GO" id="GO:0016020">
    <property type="term" value="C:membrane"/>
    <property type="evidence" value="ECO:0007669"/>
    <property type="project" value="InterPro"/>
</dbReference>
<reference evidence="2" key="1">
    <citation type="submission" date="2021-01" db="EMBL/GenBank/DDBJ databases">
        <title>Whole genome shotgun sequence of Virgisporangium aurantiacum NBRC 16421.</title>
        <authorList>
            <person name="Komaki H."/>
            <person name="Tamura T."/>
        </authorList>
    </citation>
    <scope>NUCLEOTIDE SEQUENCE</scope>
    <source>
        <strain evidence="2">NBRC 16421</strain>
    </source>
</reference>
<comment type="caution">
    <text evidence="2">The sequence shown here is derived from an EMBL/GenBank/DDBJ whole genome shotgun (WGS) entry which is preliminary data.</text>
</comment>
<name>A0A8J3ZES3_9ACTN</name>
<gene>
    <name evidence="2" type="primary">pgsA_3</name>
    <name evidence="2" type="ORF">Vau01_090830</name>
</gene>
<dbReference type="InterPro" id="IPR000462">
    <property type="entry name" value="CDP-OH_P_trans"/>
</dbReference>
<keyword evidence="1" id="KW-0472">Membrane</keyword>
<feature type="transmembrane region" description="Helical" evidence="1">
    <location>
        <begin position="170"/>
        <end position="187"/>
    </location>
</feature>
<evidence type="ECO:0000313" key="2">
    <source>
        <dbReference type="EMBL" id="GIJ61567.1"/>
    </source>
</evidence>
<dbReference type="GO" id="GO:0008654">
    <property type="term" value="P:phospholipid biosynthetic process"/>
    <property type="evidence" value="ECO:0007669"/>
    <property type="project" value="InterPro"/>
</dbReference>
<organism evidence="2 3">
    <name type="scientific">Virgisporangium aurantiacum</name>
    <dbReference type="NCBI Taxonomy" id="175570"/>
    <lineage>
        <taxon>Bacteria</taxon>
        <taxon>Bacillati</taxon>
        <taxon>Actinomycetota</taxon>
        <taxon>Actinomycetes</taxon>
        <taxon>Micromonosporales</taxon>
        <taxon>Micromonosporaceae</taxon>
        <taxon>Virgisporangium</taxon>
    </lineage>
</organism>
<feature type="transmembrane region" description="Helical" evidence="1">
    <location>
        <begin position="117"/>
        <end position="140"/>
    </location>
</feature>
<keyword evidence="3" id="KW-1185">Reference proteome</keyword>
<sequence length="222" mass="22535">MTDWNGYARQWSALHGGYDPRAAGVLVRGWLRLAYVVARPLAARGVRPSAVTSAGVAVAVAVPVVAGFGASWGPVGALLVLLGAVADSADGALAVVAGRETRLGRVYDSAADRVSEAAWLVALFLLGAPGWLVAGCLGVTWLHEYVRARATVAGMEGIGAVTVAERPTRVLLTLFGLLAVGVAALVAPAHTGTTATVTAAVWAALGTAGLAHLSAAVVRELR</sequence>
<proteinExistence type="predicted"/>